<dbReference type="GO" id="GO:0008270">
    <property type="term" value="F:zinc ion binding"/>
    <property type="evidence" value="ECO:0007669"/>
    <property type="project" value="UniProtKB-KW"/>
</dbReference>
<dbReference type="InterPro" id="IPR000477">
    <property type="entry name" value="RT_dom"/>
</dbReference>
<dbReference type="Gene3D" id="2.40.70.10">
    <property type="entry name" value="Acid Proteases"/>
    <property type="match status" value="1"/>
</dbReference>
<dbReference type="PROSITE" id="PS50994">
    <property type="entry name" value="INTEGRASE"/>
    <property type="match status" value="1"/>
</dbReference>
<name>A0AAW2U7R1_SESRA</name>
<proteinExistence type="predicted"/>
<protein>
    <recommendedName>
        <fullName evidence="1">RNA-directed DNA polymerase</fullName>
        <ecNumber evidence="1">2.7.7.49</ecNumber>
    </recommendedName>
</protein>
<dbReference type="InterPro" id="IPR050951">
    <property type="entry name" value="Retrovirus_Pol_polyprotein"/>
</dbReference>
<dbReference type="Gene3D" id="1.10.340.70">
    <property type="match status" value="1"/>
</dbReference>
<dbReference type="InterPro" id="IPR001878">
    <property type="entry name" value="Znf_CCHC"/>
</dbReference>
<dbReference type="InterPro" id="IPR001584">
    <property type="entry name" value="Integrase_cat-core"/>
</dbReference>
<dbReference type="InterPro" id="IPR041588">
    <property type="entry name" value="Integrase_H2C2"/>
</dbReference>
<dbReference type="Pfam" id="PF03732">
    <property type="entry name" value="Retrotrans_gag"/>
    <property type="match status" value="1"/>
</dbReference>
<evidence type="ECO:0000256" key="4">
    <source>
        <dbReference type="ARBA" id="ARBA00022722"/>
    </source>
</evidence>
<dbReference type="EC" id="2.7.7.49" evidence="1"/>
<reference evidence="12" key="1">
    <citation type="submission" date="2020-06" db="EMBL/GenBank/DDBJ databases">
        <authorList>
            <person name="Li T."/>
            <person name="Hu X."/>
            <person name="Zhang T."/>
            <person name="Song X."/>
            <person name="Zhang H."/>
            <person name="Dai N."/>
            <person name="Sheng W."/>
            <person name="Hou X."/>
            <person name="Wei L."/>
        </authorList>
    </citation>
    <scope>NUCLEOTIDE SEQUENCE</scope>
    <source>
        <strain evidence="12">G02</strain>
        <tissue evidence="12">Leaf</tissue>
    </source>
</reference>
<dbReference type="Gene3D" id="3.30.420.10">
    <property type="entry name" value="Ribonuclease H-like superfamily/Ribonuclease H"/>
    <property type="match status" value="1"/>
</dbReference>
<dbReference type="PANTHER" id="PTHR37984">
    <property type="entry name" value="PROTEIN CBG26694"/>
    <property type="match status" value="1"/>
</dbReference>
<dbReference type="InterPro" id="IPR012337">
    <property type="entry name" value="RNaseH-like_sf"/>
</dbReference>
<feature type="region of interest" description="Disordered" evidence="9">
    <location>
        <begin position="1630"/>
        <end position="1659"/>
    </location>
</feature>
<dbReference type="PROSITE" id="PS50158">
    <property type="entry name" value="ZF_CCHC"/>
    <property type="match status" value="1"/>
</dbReference>
<dbReference type="PANTHER" id="PTHR37984:SF5">
    <property type="entry name" value="PROTEIN NYNRIN-LIKE"/>
    <property type="match status" value="1"/>
</dbReference>
<dbReference type="SUPFAM" id="SSF53098">
    <property type="entry name" value="Ribonuclease H-like"/>
    <property type="match status" value="1"/>
</dbReference>
<dbReference type="CDD" id="cd00303">
    <property type="entry name" value="retropepsin_like"/>
    <property type="match status" value="1"/>
</dbReference>
<dbReference type="Pfam" id="PF00665">
    <property type="entry name" value="rve"/>
    <property type="match status" value="1"/>
</dbReference>
<keyword evidence="3" id="KW-0548">Nucleotidyltransferase</keyword>
<keyword evidence="2" id="KW-0808">Transferase</keyword>
<evidence type="ECO:0000256" key="7">
    <source>
        <dbReference type="ARBA" id="ARBA00022918"/>
    </source>
</evidence>
<evidence type="ECO:0000313" key="12">
    <source>
        <dbReference type="EMBL" id="KAL0413275.1"/>
    </source>
</evidence>
<keyword evidence="4" id="KW-0540">Nuclease</keyword>
<evidence type="ECO:0000256" key="9">
    <source>
        <dbReference type="SAM" id="MobiDB-lite"/>
    </source>
</evidence>
<evidence type="ECO:0000256" key="6">
    <source>
        <dbReference type="ARBA" id="ARBA00022801"/>
    </source>
</evidence>
<dbReference type="Pfam" id="PF00078">
    <property type="entry name" value="RVT_1"/>
    <property type="match status" value="1"/>
</dbReference>
<feature type="region of interest" description="Disordered" evidence="9">
    <location>
        <begin position="363"/>
        <end position="392"/>
    </location>
</feature>
<organism evidence="12">
    <name type="scientific">Sesamum radiatum</name>
    <name type="common">Black benniseed</name>
    <dbReference type="NCBI Taxonomy" id="300843"/>
    <lineage>
        <taxon>Eukaryota</taxon>
        <taxon>Viridiplantae</taxon>
        <taxon>Streptophyta</taxon>
        <taxon>Embryophyta</taxon>
        <taxon>Tracheophyta</taxon>
        <taxon>Spermatophyta</taxon>
        <taxon>Magnoliopsida</taxon>
        <taxon>eudicotyledons</taxon>
        <taxon>Gunneridae</taxon>
        <taxon>Pentapetalae</taxon>
        <taxon>asterids</taxon>
        <taxon>lamiids</taxon>
        <taxon>Lamiales</taxon>
        <taxon>Pedaliaceae</taxon>
        <taxon>Sesamum</taxon>
    </lineage>
</organism>
<dbReference type="InterPro" id="IPR036397">
    <property type="entry name" value="RNaseH_sf"/>
</dbReference>
<evidence type="ECO:0000259" key="11">
    <source>
        <dbReference type="PROSITE" id="PS50994"/>
    </source>
</evidence>
<dbReference type="GO" id="GO:0004519">
    <property type="term" value="F:endonuclease activity"/>
    <property type="evidence" value="ECO:0007669"/>
    <property type="project" value="UniProtKB-KW"/>
</dbReference>
<feature type="compositionally biased region" description="Low complexity" evidence="9">
    <location>
        <begin position="372"/>
        <end position="381"/>
    </location>
</feature>
<dbReference type="EMBL" id="JACGWJ010000006">
    <property type="protein sequence ID" value="KAL0413275.1"/>
    <property type="molecule type" value="Genomic_DNA"/>
</dbReference>
<keyword evidence="8" id="KW-0479">Metal-binding</keyword>
<reference evidence="12" key="2">
    <citation type="journal article" date="2024" name="Plant">
        <title>Genomic evolution and insights into agronomic trait innovations of Sesamum species.</title>
        <authorList>
            <person name="Miao H."/>
            <person name="Wang L."/>
            <person name="Qu L."/>
            <person name="Liu H."/>
            <person name="Sun Y."/>
            <person name="Le M."/>
            <person name="Wang Q."/>
            <person name="Wei S."/>
            <person name="Zheng Y."/>
            <person name="Lin W."/>
            <person name="Duan Y."/>
            <person name="Cao H."/>
            <person name="Xiong S."/>
            <person name="Wang X."/>
            <person name="Wei L."/>
            <person name="Li C."/>
            <person name="Ma Q."/>
            <person name="Ju M."/>
            <person name="Zhao R."/>
            <person name="Li G."/>
            <person name="Mu C."/>
            <person name="Tian Q."/>
            <person name="Mei H."/>
            <person name="Zhang T."/>
            <person name="Gao T."/>
            <person name="Zhang H."/>
        </authorList>
    </citation>
    <scope>NUCLEOTIDE SEQUENCE</scope>
    <source>
        <strain evidence="12">G02</strain>
    </source>
</reference>
<keyword evidence="6" id="KW-0378">Hydrolase</keyword>
<accession>A0AAW2U7R1</accession>
<dbReference type="InterPro" id="IPR043502">
    <property type="entry name" value="DNA/RNA_pol_sf"/>
</dbReference>
<dbReference type="InterPro" id="IPR043128">
    <property type="entry name" value="Rev_trsase/Diguanyl_cyclase"/>
</dbReference>
<evidence type="ECO:0000259" key="10">
    <source>
        <dbReference type="PROSITE" id="PS50158"/>
    </source>
</evidence>
<dbReference type="GO" id="GO:0015074">
    <property type="term" value="P:DNA integration"/>
    <property type="evidence" value="ECO:0007669"/>
    <property type="project" value="InterPro"/>
</dbReference>
<dbReference type="Gene3D" id="3.30.70.270">
    <property type="match status" value="1"/>
</dbReference>
<dbReference type="InterPro" id="IPR005162">
    <property type="entry name" value="Retrotrans_gag_dom"/>
</dbReference>
<sequence length="1694" mass="191663">MTRSHGEELTPYDPEIVRTFHRRKNNIERGENSGETDPEEQLVIVEPTMEAIGAAERPMMVYSFPTADGTTFSIVKPAVEANNFEIKPAIIQIIRSSVQFSGLPDEDPNKHLVNFLEICDTFRFNGVSSDAIRLRIFPFSLCDTAKDWLQSLPAGSITTWAALTQKFLAKYFSPAKTAKMLNEITSFVQLDRESLYGAWERFKSMLRKCPHHELPVWRQVQTFYSVVTLANRATIDTAAGGTIMKKLPSEAFNIIDEIATNIYLYGQARVERRTTGIHSIDAISALSAQMTALTHRMDNLGAAILNGAPMGPCGACGQMGHSSQECQVGNPNTVNEDANFVSHGGRSNFNPYFNTYNPGWRSHPNFSWNNNQQQGPARPLQPRQPPPQEPKSNLEEMFSKFITATDTQFQNQDARLQSQEASIQNIEMQIGQLVSMVSERREGQLPSDTEKNPKEQVNAVTLKNDAKLCQVPEVISNKRKWENGETVKLNEECSAILQNKLPTKLKDPGSFSIPCTIGEMNFEKALCDLGASINLMPYSIFAKLGMHELTPMIVTLQLADRSIKYPRGIIEDVLVKKGQLTLRINDEEVIFNVFKAIKHPRAADHEAFSIDCIEMLQKDCVNLSNDLDPITDCIVNSDRFELQGRTEEHRYSICHLDAGREEISSRPRRYLPLGGPLTSELKPSIEKPPPLELKPLPSHLKYAFLGEDETLPVIISSDLTGLQEEKLKRVLRENIKAIGWSIADIRGISPVTCTHKILMEEGHKPKAQPQRRLNPNMQEVVKKEILKWLAAGIIYPISDSMWVVIAPEDQEKTTFTCPYGTFAFRRMPFGLCNAPATFQHCMMSVFGDFIDHFMEVFMDDFSVYASSFNACLVNLGKILQRCEETNLVLNWEKCHFMVQEGIVLGTSNDTLGAVLGQRVEKQFHTIYYASRTMNDAQRNYATTEKELLAVIFALRNFGLTCSYPRRGCENTVADHLSRLNSTYVENMHDSPLQDEFPDEQLFAITQIEEPWFADFANFLAGKVIPPHLSCQQKKKFFLDIKYYLWDEPYLYKRCGDGMVRRCVPEEEMQSILGFCHDREVGGHHGGAKTAAKVLQCGFYWPSLFKDAHKYVSSCDQCQRIGNISHRNEMPLLNVLVCEIFDVWGIDFMGPFPKSYNNAYILVAVDYVSKWVEAIGTPTNDGCVVLKFIKKFIFTHYGTPRAIISDGGKHFCNKQFEALLKKFGVTHRIATPYHPQTSGQVEVSNREIKQILEKTVGQQRKLQFNELDEIRHHAYENARIFKERTKAWHDVRIRPKDFSEGDKVLLFNSRLKLFSGKFRSKWSGPYTVTAVFPHGAVEVLGEKGPFKVNSHRLKHYVEGAPQPPLEPPSMFLPFEALAAYPVQPSLRRRYAAATATSPAAIVRCCRATAQPPSLSSAAATRSLHPAAALRPLSPTSFYSPTTAAAAALVLRPPPPRRSPVTPFCFCEVRHPIFVELVREFYTTFEFEPPAHLSTPNAVKFRLCGRAFHLSITDFNLVLGFIDSSLAQSENYLTSACDFPDSFVPQRFYLDITTNLPPNSRVYDSSKTKDTYVRDPALKYLHRFLAFTFSGRKDSSAALNKTELFFLWSMLTHTRINLGFWRNGLLCFTPPGEPGARLGRRQREASSESDEDPTPLASETLHDRFDGLDERLRRMELNLHAYFEFQQLQPPFPPPP</sequence>
<evidence type="ECO:0000256" key="2">
    <source>
        <dbReference type="ARBA" id="ARBA00022679"/>
    </source>
</evidence>
<comment type="caution">
    <text evidence="12">The sequence shown here is derived from an EMBL/GenBank/DDBJ whole genome shotgun (WGS) entry which is preliminary data.</text>
</comment>
<dbReference type="CDD" id="cd01647">
    <property type="entry name" value="RT_LTR"/>
    <property type="match status" value="1"/>
</dbReference>
<dbReference type="InterPro" id="IPR021109">
    <property type="entry name" value="Peptidase_aspartic_dom_sf"/>
</dbReference>
<dbReference type="GO" id="GO:0003676">
    <property type="term" value="F:nucleic acid binding"/>
    <property type="evidence" value="ECO:0007669"/>
    <property type="project" value="InterPro"/>
</dbReference>
<keyword evidence="8" id="KW-0863">Zinc-finger</keyword>
<keyword evidence="5" id="KW-0255">Endonuclease</keyword>
<dbReference type="GO" id="GO:0016779">
    <property type="term" value="F:nucleotidyltransferase activity"/>
    <property type="evidence" value="ECO:0007669"/>
    <property type="project" value="UniProtKB-KW"/>
</dbReference>
<evidence type="ECO:0000256" key="8">
    <source>
        <dbReference type="PROSITE-ProRule" id="PRU00047"/>
    </source>
</evidence>
<dbReference type="InterPro" id="IPR041373">
    <property type="entry name" value="RT_RNaseH"/>
</dbReference>
<dbReference type="Pfam" id="PF17917">
    <property type="entry name" value="RT_RNaseH"/>
    <property type="match status" value="1"/>
</dbReference>
<keyword evidence="8" id="KW-0862">Zinc</keyword>
<evidence type="ECO:0000256" key="1">
    <source>
        <dbReference type="ARBA" id="ARBA00012493"/>
    </source>
</evidence>
<dbReference type="Gene3D" id="3.10.10.10">
    <property type="entry name" value="HIV Type 1 Reverse Transcriptase, subunit A, domain 1"/>
    <property type="match status" value="2"/>
</dbReference>
<feature type="domain" description="CCHC-type" evidence="10">
    <location>
        <begin position="313"/>
        <end position="326"/>
    </location>
</feature>
<feature type="domain" description="Integrase catalytic" evidence="11">
    <location>
        <begin position="1126"/>
        <end position="1302"/>
    </location>
</feature>
<gene>
    <name evidence="12" type="ORF">Sradi_1529200</name>
</gene>
<dbReference type="Pfam" id="PF17921">
    <property type="entry name" value="Integrase_H2C2"/>
    <property type="match status" value="1"/>
</dbReference>
<evidence type="ECO:0000256" key="3">
    <source>
        <dbReference type="ARBA" id="ARBA00022695"/>
    </source>
</evidence>
<dbReference type="SUPFAM" id="SSF56672">
    <property type="entry name" value="DNA/RNA polymerases"/>
    <property type="match status" value="1"/>
</dbReference>
<keyword evidence="7" id="KW-0695">RNA-directed DNA polymerase</keyword>
<evidence type="ECO:0000256" key="5">
    <source>
        <dbReference type="ARBA" id="ARBA00022759"/>
    </source>
</evidence>